<evidence type="ECO:0000256" key="3">
    <source>
        <dbReference type="ARBA" id="ARBA00022989"/>
    </source>
</evidence>
<organism evidence="6 7">
    <name type="scientific">Desulfallas thermosapovorans DSM 6562</name>
    <dbReference type="NCBI Taxonomy" id="1121431"/>
    <lineage>
        <taxon>Bacteria</taxon>
        <taxon>Bacillati</taxon>
        <taxon>Bacillota</taxon>
        <taxon>Clostridia</taxon>
        <taxon>Eubacteriales</taxon>
        <taxon>Desulfallaceae</taxon>
        <taxon>Desulfallas</taxon>
    </lineage>
</organism>
<keyword evidence="3 5" id="KW-1133">Transmembrane helix</keyword>
<reference evidence="6 7" key="1">
    <citation type="submission" date="2019-07" db="EMBL/GenBank/DDBJ databases">
        <title>Genomic Encyclopedia of Type Strains, Phase I: the one thousand microbial genomes (KMG-I) project.</title>
        <authorList>
            <person name="Kyrpides N."/>
        </authorList>
    </citation>
    <scope>NUCLEOTIDE SEQUENCE [LARGE SCALE GENOMIC DNA]</scope>
    <source>
        <strain evidence="6 7">DSM 6562</strain>
    </source>
</reference>
<dbReference type="InterPro" id="IPR019109">
    <property type="entry name" value="MamF_MmsF"/>
</dbReference>
<evidence type="ECO:0008006" key="8">
    <source>
        <dbReference type="Google" id="ProtNLM"/>
    </source>
</evidence>
<sequence>MVLPESKLLGAVCHGSIFFGLPIVVPLIVYLLKKDDDFVNHHARESLTMHIISLLLGVGVGILCLLLIGFLLVVPLAILGIVYTVFAIIAIIKCLSGEYYHYPITTKYARAWFEC</sequence>
<dbReference type="RefSeq" id="WP_166510320.1">
    <property type="nucleotide sequence ID" value="NZ_VNHM01000001.1"/>
</dbReference>
<proteinExistence type="predicted"/>
<feature type="transmembrane region" description="Helical" evidence="5">
    <location>
        <begin position="52"/>
        <end position="74"/>
    </location>
</feature>
<keyword evidence="4 5" id="KW-0472">Membrane</keyword>
<evidence type="ECO:0000256" key="4">
    <source>
        <dbReference type="ARBA" id="ARBA00023136"/>
    </source>
</evidence>
<dbReference type="Proteomes" id="UP000323166">
    <property type="component" value="Unassembled WGS sequence"/>
</dbReference>
<evidence type="ECO:0000313" key="7">
    <source>
        <dbReference type="Proteomes" id="UP000323166"/>
    </source>
</evidence>
<feature type="transmembrane region" description="Helical" evidence="5">
    <location>
        <begin position="80"/>
        <end position="100"/>
    </location>
</feature>
<keyword evidence="2 5" id="KW-0812">Transmembrane</keyword>
<protein>
    <recommendedName>
        <fullName evidence="8">Tic20 family protein</fullName>
    </recommendedName>
</protein>
<accession>A0A5S4ZY10</accession>
<keyword evidence="7" id="KW-1185">Reference proteome</keyword>
<gene>
    <name evidence="6" type="ORF">LX24_00255</name>
</gene>
<evidence type="ECO:0000256" key="1">
    <source>
        <dbReference type="ARBA" id="ARBA00004141"/>
    </source>
</evidence>
<evidence type="ECO:0000256" key="2">
    <source>
        <dbReference type="ARBA" id="ARBA00022692"/>
    </source>
</evidence>
<dbReference type="EMBL" id="VNHM01000001">
    <property type="protein sequence ID" value="TYO97971.1"/>
    <property type="molecule type" value="Genomic_DNA"/>
</dbReference>
<dbReference type="Pfam" id="PF09685">
    <property type="entry name" value="MamF_MmsF"/>
    <property type="match status" value="1"/>
</dbReference>
<comment type="subcellular location">
    <subcellularLocation>
        <location evidence="1">Membrane</location>
        <topology evidence="1">Multi-pass membrane protein</topology>
    </subcellularLocation>
</comment>
<dbReference type="AlphaFoldDB" id="A0A5S4ZY10"/>
<comment type="caution">
    <text evidence="6">The sequence shown here is derived from an EMBL/GenBank/DDBJ whole genome shotgun (WGS) entry which is preliminary data.</text>
</comment>
<evidence type="ECO:0000256" key="5">
    <source>
        <dbReference type="SAM" id="Phobius"/>
    </source>
</evidence>
<name>A0A5S4ZY10_9FIRM</name>
<feature type="transmembrane region" description="Helical" evidence="5">
    <location>
        <begin position="6"/>
        <end position="32"/>
    </location>
</feature>
<evidence type="ECO:0000313" key="6">
    <source>
        <dbReference type="EMBL" id="TYO97971.1"/>
    </source>
</evidence>